<reference evidence="3" key="3">
    <citation type="submission" date="2015-04" db="UniProtKB">
        <authorList>
            <consortium name="EnsemblPlants"/>
        </authorList>
    </citation>
    <scope>IDENTIFICATION</scope>
    <source>
        <strain evidence="3">cv. Jemalong A17</strain>
    </source>
</reference>
<keyword evidence="4" id="KW-1185">Reference proteome</keyword>
<protein>
    <submittedName>
        <fullName evidence="2 3">Uncharacterized protein</fullName>
    </submittedName>
</protein>
<gene>
    <name evidence="2" type="ordered locus">MTR_5g042750</name>
</gene>
<evidence type="ECO:0000256" key="1">
    <source>
        <dbReference type="SAM" id="MobiDB-lite"/>
    </source>
</evidence>
<evidence type="ECO:0000313" key="3">
    <source>
        <dbReference type="EnsemblPlants" id="AES96886"/>
    </source>
</evidence>
<reference evidence="2 4" key="1">
    <citation type="journal article" date="2011" name="Nature">
        <title>The Medicago genome provides insight into the evolution of rhizobial symbioses.</title>
        <authorList>
            <person name="Young N.D."/>
            <person name="Debelle F."/>
            <person name="Oldroyd G.E."/>
            <person name="Geurts R."/>
            <person name="Cannon S.B."/>
            <person name="Udvardi M.K."/>
            <person name="Benedito V.A."/>
            <person name="Mayer K.F."/>
            <person name="Gouzy J."/>
            <person name="Schoof H."/>
            <person name="Van de Peer Y."/>
            <person name="Proost S."/>
            <person name="Cook D.R."/>
            <person name="Meyers B.C."/>
            <person name="Spannagl M."/>
            <person name="Cheung F."/>
            <person name="De Mita S."/>
            <person name="Krishnakumar V."/>
            <person name="Gundlach H."/>
            <person name="Zhou S."/>
            <person name="Mudge J."/>
            <person name="Bharti A.K."/>
            <person name="Murray J.D."/>
            <person name="Naoumkina M.A."/>
            <person name="Rosen B."/>
            <person name="Silverstein K.A."/>
            <person name="Tang H."/>
            <person name="Rombauts S."/>
            <person name="Zhao P.X."/>
            <person name="Zhou P."/>
            <person name="Barbe V."/>
            <person name="Bardou P."/>
            <person name="Bechner M."/>
            <person name="Bellec A."/>
            <person name="Berger A."/>
            <person name="Berges H."/>
            <person name="Bidwell S."/>
            <person name="Bisseling T."/>
            <person name="Choisne N."/>
            <person name="Couloux A."/>
            <person name="Denny R."/>
            <person name="Deshpande S."/>
            <person name="Dai X."/>
            <person name="Doyle J.J."/>
            <person name="Dudez A.M."/>
            <person name="Farmer A.D."/>
            <person name="Fouteau S."/>
            <person name="Franken C."/>
            <person name="Gibelin C."/>
            <person name="Gish J."/>
            <person name="Goldstein S."/>
            <person name="Gonzalez A.J."/>
            <person name="Green P.J."/>
            <person name="Hallab A."/>
            <person name="Hartog M."/>
            <person name="Hua A."/>
            <person name="Humphray S.J."/>
            <person name="Jeong D.H."/>
            <person name="Jing Y."/>
            <person name="Jocker A."/>
            <person name="Kenton S.M."/>
            <person name="Kim D.J."/>
            <person name="Klee K."/>
            <person name="Lai H."/>
            <person name="Lang C."/>
            <person name="Lin S."/>
            <person name="Macmil S.L."/>
            <person name="Magdelenat G."/>
            <person name="Matthews L."/>
            <person name="McCorrison J."/>
            <person name="Monaghan E.L."/>
            <person name="Mun J.H."/>
            <person name="Najar F.Z."/>
            <person name="Nicholson C."/>
            <person name="Noirot C."/>
            <person name="O'Bleness M."/>
            <person name="Paule C.R."/>
            <person name="Poulain J."/>
            <person name="Prion F."/>
            <person name="Qin B."/>
            <person name="Qu C."/>
            <person name="Retzel E.F."/>
            <person name="Riddle C."/>
            <person name="Sallet E."/>
            <person name="Samain S."/>
            <person name="Samson N."/>
            <person name="Sanders I."/>
            <person name="Saurat O."/>
            <person name="Scarpelli C."/>
            <person name="Schiex T."/>
            <person name="Segurens B."/>
            <person name="Severin A.J."/>
            <person name="Sherrier D.J."/>
            <person name="Shi R."/>
            <person name="Sims S."/>
            <person name="Singer S.R."/>
            <person name="Sinharoy S."/>
            <person name="Sterck L."/>
            <person name="Viollet A."/>
            <person name="Wang B.B."/>
            <person name="Wang K."/>
            <person name="Wang M."/>
            <person name="Wang X."/>
            <person name="Warfsmann J."/>
            <person name="Weissenbach J."/>
            <person name="White D.D."/>
            <person name="White J.D."/>
            <person name="Wiley G.B."/>
            <person name="Wincker P."/>
            <person name="Xing Y."/>
            <person name="Yang L."/>
            <person name="Yao Z."/>
            <person name="Ying F."/>
            <person name="Zhai J."/>
            <person name="Zhou L."/>
            <person name="Zuber A."/>
            <person name="Denarie J."/>
            <person name="Dixon R.A."/>
            <person name="May G.D."/>
            <person name="Schwartz D.C."/>
            <person name="Rogers J."/>
            <person name="Quetier F."/>
            <person name="Town C.D."/>
            <person name="Roe B.A."/>
        </authorList>
    </citation>
    <scope>NUCLEOTIDE SEQUENCE [LARGE SCALE GENOMIC DNA]</scope>
    <source>
        <strain evidence="2">A17</strain>
        <strain evidence="3 4">cv. Jemalong A17</strain>
    </source>
</reference>
<sequence length="82" mass="8984">MGNKNAREGKLVASWEGPYRVTASTGIGAYILESLGGLPIPRTWNDSIPQARVATSGGWKPRSLLSSRTKRPYTRRGTRLRG</sequence>
<name>G7JWL4_MEDTR</name>
<feature type="compositionally biased region" description="Basic residues" evidence="1">
    <location>
        <begin position="68"/>
        <end position="82"/>
    </location>
</feature>
<reference evidence="2 4" key="2">
    <citation type="journal article" date="2014" name="BMC Genomics">
        <title>An improved genome release (version Mt4.0) for the model legume Medicago truncatula.</title>
        <authorList>
            <person name="Tang H."/>
            <person name="Krishnakumar V."/>
            <person name="Bidwell S."/>
            <person name="Rosen B."/>
            <person name="Chan A."/>
            <person name="Zhou S."/>
            <person name="Gentzbittel L."/>
            <person name="Childs K.L."/>
            <person name="Yandell M."/>
            <person name="Gundlach H."/>
            <person name="Mayer K.F."/>
            <person name="Schwartz D.C."/>
            <person name="Town C.D."/>
        </authorList>
    </citation>
    <scope>GENOME REANNOTATION</scope>
    <source>
        <strain evidence="3 4">cv. Jemalong A17</strain>
    </source>
</reference>
<dbReference type="EnsemblPlants" id="AES96886">
    <property type="protein sequence ID" value="AES96886"/>
    <property type="gene ID" value="MTR_5g042750"/>
</dbReference>
<dbReference type="Proteomes" id="UP000002051">
    <property type="component" value="Chromosome 5"/>
</dbReference>
<proteinExistence type="predicted"/>
<accession>G7JWL4</accession>
<feature type="region of interest" description="Disordered" evidence="1">
    <location>
        <begin position="55"/>
        <end position="82"/>
    </location>
</feature>
<dbReference type="PaxDb" id="3880-AES96886"/>
<evidence type="ECO:0000313" key="4">
    <source>
        <dbReference type="Proteomes" id="UP000002051"/>
    </source>
</evidence>
<dbReference type="HOGENOM" id="CLU_2561789_0_0_1"/>
<dbReference type="EMBL" id="CM001221">
    <property type="protein sequence ID" value="AES96886.1"/>
    <property type="molecule type" value="Genomic_DNA"/>
</dbReference>
<dbReference type="AlphaFoldDB" id="G7JWL4"/>
<organism evidence="2 4">
    <name type="scientific">Medicago truncatula</name>
    <name type="common">Barrel medic</name>
    <name type="synonym">Medicago tribuloides</name>
    <dbReference type="NCBI Taxonomy" id="3880"/>
    <lineage>
        <taxon>Eukaryota</taxon>
        <taxon>Viridiplantae</taxon>
        <taxon>Streptophyta</taxon>
        <taxon>Embryophyta</taxon>
        <taxon>Tracheophyta</taxon>
        <taxon>Spermatophyta</taxon>
        <taxon>Magnoliopsida</taxon>
        <taxon>eudicotyledons</taxon>
        <taxon>Gunneridae</taxon>
        <taxon>Pentapetalae</taxon>
        <taxon>rosids</taxon>
        <taxon>fabids</taxon>
        <taxon>Fabales</taxon>
        <taxon>Fabaceae</taxon>
        <taxon>Papilionoideae</taxon>
        <taxon>50 kb inversion clade</taxon>
        <taxon>NPAAA clade</taxon>
        <taxon>Hologalegina</taxon>
        <taxon>IRL clade</taxon>
        <taxon>Trifolieae</taxon>
        <taxon>Medicago</taxon>
    </lineage>
</organism>
<evidence type="ECO:0000313" key="2">
    <source>
        <dbReference type="EMBL" id="AES96886.1"/>
    </source>
</evidence>